<feature type="domain" description="NAA35-like N-terminal" evidence="1">
    <location>
        <begin position="43"/>
        <end position="74"/>
    </location>
</feature>
<dbReference type="Proteomes" id="UP000271162">
    <property type="component" value="Unassembled WGS sequence"/>
</dbReference>
<reference evidence="4" key="1">
    <citation type="submission" date="2017-02" db="UniProtKB">
        <authorList>
            <consortium name="WormBaseParasite"/>
        </authorList>
    </citation>
    <scope>IDENTIFICATION</scope>
</reference>
<reference evidence="2 3" key="2">
    <citation type="submission" date="2018-11" db="EMBL/GenBank/DDBJ databases">
        <authorList>
            <consortium name="Pathogen Informatics"/>
        </authorList>
    </citation>
    <scope>NUCLEOTIDE SEQUENCE [LARGE SCALE GENOMIC DNA]</scope>
</reference>
<evidence type="ECO:0000259" key="1">
    <source>
        <dbReference type="Pfam" id="PF04112"/>
    </source>
</evidence>
<organism evidence="4">
    <name type="scientific">Nippostrongylus brasiliensis</name>
    <name type="common">Rat hookworm</name>
    <dbReference type="NCBI Taxonomy" id="27835"/>
    <lineage>
        <taxon>Eukaryota</taxon>
        <taxon>Metazoa</taxon>
        <taxon>Ecdysozoa</taxon>
        <taxon>Nematoda</taxon>
        <taxon>Chromadorea</taxon>
        <taxon>Rhabditida</taxon>
        <taxon>Rhabditina</taxon>
        <taxon>Rhabditomorpha</taxon>
        <taxon>Strongyloidea</taxon>
        <taxon>Heligmosomidae</taxon>
        <taxon>Nippostrongylus</taxon>
    </lineage>
</organism>
<dbReference type="AlphaFoldDB" id="A0A0N4XDI0"/>
<dbReference type="EMBL" id="UYSL01000277">
    <property type="protein sequence ID" value="VDL63343.1"/>
    <property type="molecule type" value="Genomic_DNA"/>
</dbReference>
<dbReference type="WBParaSite" id="NBR_0000057901-mRNA-1">
    <property type="protein sequence ID" value="NBR_0000057901-mRNA-1"/>
    <property type="gene ID" value="NBR_0000057901"/>
</dbReference>
<dbReference type="GO" id="GO:0031417">
    <property type="term" value="C:NatC complex"/>
    <property type="evidence" value="ECO:0007669"/>
    <property type="project" value="InterPro"/>
</dbReference>
<evidence type="ECO:0000313" key="2">
    <source>
        <dbReference type="EMBL" id="VDL63343.1"/>
    </source>
</evidence>
<dbReference type="PANTHER" id="PTHR21373:SF0">
    <property type="entry name" value="N-ALPHA-ACETYLTRANSFERASE 35, NATC AUXILIARY SUBUNIT"/>
    <property type="match status" value="1"/>
</dbReference>
<dbReference type="InterPro" id="IPR007244">
    <property type="entry name" value="Naa35_N"/>
</dbReference>
<proteinExistence type="predicted"/>
<keyword evidence="3" id="KW-1185">Reference proteome</keyword>
<accession>A0A0N4XDI0</accession>
<evidence type="ECO:0000313" key="4">
    <source>
        <dbReference type="WBParaSite" id="NBR_0000057901-mRNA-1"/>
    </source>
</evidence>
<dbReference type="InterPro" id="IPR057983">
    <property type="entry name" value="NAA35-like_N"/>
</dbReference>
<evidence type="ECO:0000313" key="3">
    <source>
        <dbReference type="Proteomes" id="UP000271162"/>
    </source>
</evidence>
<dbReference type="Pfam" id="PF04112">
    <property type="entry name" value="Mak10"/>
    <property type="match status" value="1"/>
</dbReference>
<name>A0A0N4XDI0_NIPBR</name>
<dbReference type="PANTHER" id="PTHR21373">
    <property type="entry name" value="GLUCOSE REPRESSIBLE PROTEIN MAK10"/>
    <property type="match status" value="1"/>
</dbReference>
<protein>
    <submittedName>
        <fullName evidence="4">Protein MAK10 homolog</fullName>
    </submittedName>
</protein>
<gene>
    <name evidence="2" type="ORF">NBR_LOCUS580</name>
</gene>
<sequence length="121" mass="13791">MANSELRGLLDKATRKLDLPFDNDVPIDITERFFDDCSRLSLGEVVRYDSFSLGEAMSAVELMDEKMDIGMKKVTRKMGLDESLERVGFHSTFIFLFLNLLLEMLTIECIAPLVHTRVLNS</sequence>
<dbReference type="STRING" id="27835.A0A0N4XDI0"/>